<evidence type="ECO:0000256" key="1">
    <source>
        <dbReference type="SAM" id="SignalP"/>
    </source>
</evidence>
<dbReference type="EMBL" id="QOCE01000010">
    <property type="protein sequence ID" value="RBW60870.1"/>
    <property type="molecule type" value="Genomic_DNA"/>
</dbReference>
<dbReference type="AlphaFoldDB" id="A0A366XCI7"/>
<gene>
    <name evidence="2" type="ORF">DS909_03205</name>
</gene>
<feature type="chain" id="PRO_5016696387" evidence="1">
    <location>
        <begin position="43"/>
        <end position="122"/>
    </location>
</feature>
<sequence>MKLALKTSSSAICLKSLFARGLMFSTLTSVLSVQALFSPAMADQANAVTALPMAVICTKADTTVVGYLTKISPDGTTLYMAPNGNFVEFTPDGQVQDRAGGSCSGKSLTELREAGQAIEFPK</sequence>
<dbReference type="RefSeq" id="WP_113822003.1">
    <property type="nucleotide sequence ID" value="NZ_QOCE01000010.1"/>
</dbReference>
<dbReference type="OrthoDB" id="8390160at2"/>
<reference evidence="2 3" key="1">
    <citation type="submission" date="2018-07" db="EMBL/GenBank/DDBJ databases">
        <title>Modular assembly of carbohydrate-degrading microbial communities in the ocean.</title>
        <authorList>
            <person name="Enke T.N."/>
            <person name="Datta M.S."/>
            <person name="Schwartzman J.A."/>
            <person name="Cermak N."/>
            <person name="Schmitz D.A."/>
            <person name="Barrere J."/>
            <person name="Cordero O.X."/>
        </authorList>
    </citation>
    <scope>NUCLEOTIDE SEQUENCE [LARGE SCALE GENOMIC DNA]</scope>
    <source>
        <strain evidence="2 3">C3M10</strain>
    </source>
</reference>
<accession>A0A366XCI7</accession>
<protein>
    <submittedName>
        <fullName evidence="2">Uncharacterized protein</fullName>
    </submittedName>
</protein>
<dbReference type="Proteomes" id="UP000252706">
    <property type="component" value="Unassembled WGS sequence"/>
</dbReference>
<feature type="signal peptide" evidence="1">
    <location>
        <begin position="1"/>
        <end position="42"/>
    </location>
</feature>
<proteinExistence type="predicted"/>
<name>A0A366XCI7_9RHOB</name>
<organism evidence="2 3">
    <name type="scientific">Phaeobacter gallaeciensis</name>
    <dbReference type="NCBI Taxonomy" id="60890"/>
    <lineage>
        <taxon>Bacteria</taxon>
        <taxon>Pseudomonadati</taxon>
        <taxon>Pseudomonadota</taxon>
        <taxon>Alphaproteobacteria</taxon>
        <taxon>Rhodobacterales</taxon>
        <taxon>Roseobacteraceae</taxon>
        <taxon>Phaeobacter</taxon>
    </lineage>
</organism>
<comment type="caution">
    <text evidence="2">The sequence shown here is derived from an EMBL/GenBank/DDBJ whole genome shotgun (WGS) entry which is preliminary data.</text>
</comment>
<evidence type="ECO:0000313" key="3">
    <source>
        <dbReference type="Proteomes" id="UP000252706"/>
    </source>
</evidence>
<keyword evidence="1" id="KW-0732">Signal</keyword>
<evidence type="ECO:0000313" key="2">
    <source>
        <dbReference type="EMBL" id="RBW60870.1"/>
    </source>
</evidence>